<dbReference type="SUPFAM" id="SSF57997">
    <property type="entry name" value="Tropomyosin"/>
    <property type="match status" value="1"/>
</dbReference>
<dbReference type="OrthoDB" id="8549597at2"/>
<proteinExistence type="predicted"/>
<accession>A0A1I7GPL9</accession>
<feature type="chain" id="PRO_5010176783" evidence="2">
    <location>
        <begin position="19"/>
        <end position="105"/>
    </location>
</feature>
<name>A0A1I7GPL9_9PROT</name>
<evidence type="ECO:0000256" key="1">
    <source>
        <dbReference type="SAM" id="Coils"/>
    </source>
</evidence>
<dbReference type="AlphaFoldDB" id="A0A1I7GPL9"/>
<dbReference type="Proteomes" id="UP000183926">
    <property type="component" value="Unassembled WGS sequence"/>
</dbReference>
<feature type="signal peptide" evidence="2">
    <location>
        <begin position="1"/>
        <end position="18"/>
    </location>
</feature>
<feature type="coiled-coil region" evidence="1">
    <location>
        <begin position="22"/>
        <end position="98"/>
    </location>
</feature>
<evidence type="ECO:0000313" key="4">
    <source>
        <dbReference type="Proteomes" id="UP000183926"/>
    </source>
</evidence>
<reference evidence="3 4" key="1">
    <citation type="submission" date="2016-10" db="EMBL/GenBank/DDBJ databases">
        <authorList>
            <person name="de Groot N.N."/>
        </authorList>
    </citation>
    <scope>NUCLEOTIDE SEQUENCE [LARGE SCALE GENOMIC DNA]</scope>
    <source>
        <strain evidence="3 4">Nm24</strain>
    </source>
</reference>
<dbReference type="RefSeq" id="WP_074927638.1">
    <property type="nucleotide sequence ID" value="NZ_FPBL01000003.1"/>
</dbReference>
<keyword evidence="2" id="KW-0732">Signal</keyword>
<dbReference type="EMBL" id="FPBL01000003">
    <property type="protein sequence ID" value="SFU50390.1"/>
    <property type="molecule type" value="Genomic_DNA"/>
</dbReference>
<keyword evidence="1" id="KW-0175">Coiled coil</keyword>
<dbReference type="Gene3D" id="1.20.5.340">
    <property type="match status" value="1"/>
</dbReference>
<protein>
    <submittedName>
        <fullName evidence="3">Uncharacterized protein</fullName>
    </submittedName>
</protein>
<sequence>MKFPILILLLLAAPVSFATSDLSSLQRQTNTAYEQMKEAENKASKAKKEMQIKQDNLRYYQEKVTETEKEFQTAQQASQKAEENLTAAKKRWNDYSEELYQKWRQ</sequence>
<gene>
    <name evidence="3" type="ORF">SAMN05216339_10391</name>
</gene>
<evidence type="ECO:0000256" key="2">
    <source>
        <dbReference type="SAM" id="SignalP"/>
    </source>
</evidence>
<evidence type="ECO:0000313" key="3">
    <source>
        <dbReference type="EMBL" id="SFU50390.1"/>
    </source>
</evidence>
<organism evidence="3 4">
    <name type="scientific">Nitrosomonas eutropha</name>
    <dbReference type="NCBI Taxonomy" id="916"/>
    <lineage>
        <taxon>Bacteria</taxon>
        <taxon>Pseudomonadati</taxon>
        <taxon>Pseudomonadota</taxon>
        <taxon>Betaproteobacteria</taxon>
        <taxon>Nitrosomonadales</taxon>
        <taxon>Nitrosomonadaceae</taxon>
        <taxon>Nitrosomonas</taxon>
    </lineage>
</organism>